<dbReference type="Proteomes" id="UP001221757">
    <property type="component" value="Unassembled WGS sequence"/>
</dbReference>
<protein>
    <recommendedName>
        <fullName evidence="3">F-box domain-containing protein</fullName>
    </recommendedName>
</protein>
<gene>
    <name evidence="1" type="ORF">B0H17DRAFT_976432</name>
</gene>
<dbReference type="AlphaFoldDB" id="A0AAD7DZ47"/>
<evidence type="ECO:0008006" key="3">
    <source>
        <dbReference type="Google" id="ProtNLM"/>
    </source>
</evidence>
<evidence type="ECO:0000313" key="2">
    <source>
        <dbReference type="Proteomes" id="UP001221757"/>
    </source>
</evidence>
<proteinExistence type="predicted"/>
<keyword evidence="2" id="KW-1185">Reference proteome</keyword>
<reference evidence="1" key="1">
    <citation type="submission" date="2023-03" db="EMBL/GenBank/DDBJ databases">
        <title>Massive genome expansion in bonnet fungi (Mycena s.s.) driven by repeated elements and novel gene families across ecological guilds.</title>
        <authorList>
            <consortium name="Lawrence Berkeley National Laboratory"/>
            <person name="Harder C.B."/>
            <person name="Miyauchi S."/>
            <person name="Viragh M."/>
            <person name="Kuo A."/>
            <person name="Thoen E."/>
            <person name="Andreopoulos B."/>
            <person name="Lu D."/>
            <person name="Skrede I."/>
            <person name="Drula E."/>
            <person name="Henrissat B."/>
            <person name="Morin E."/>
            <person name="Kohler A."/>
            <person name="Barry K."/>
            <person name="LaButti K."/>
            <person name="Morin E."/>
            <person name="Salamov A."/>
            <person name="Lipzen A."/>
            <person name="Mereny Z."/>
            <person name="Hegedus B."/>
            <person name="Baldrian P."/>
            <person name="Stursova M."/>
            <person name="Weitz H."/>
            <person name="Taylor A."/>
            <person name="Grigoriev I.V."/>
            <person name="Nagy L.G."/>
            <person name="Martin F."/>
            <person name="Kauserud H."/>
        </authorList>
    </citation>
    <scope>NUCLEOTIDE SEQUENCE</scope>
    <source>
        <strain evidence="1">CBHHK067</strain>
    </source>
</reference>
<feature type="non-terminal residue" evidence="1">
    <location>
        <position position="157"/>
    </location>
</feature>
<comment type="caution">
    <text evidence="1">The sequence shown here is derived from an EMBL/GenBank/DDBJ whole genome shotgun (WGS) entry which is preliminary data.</text>
</comment>
<evidence type="ECO:0000313" key="1">
    <source>
        <dbReference type="EMBL" id="KAJ7701398.1"/>
    </source>
</evidence>
<name>A0AAD7DZ47_MYCRO</name>
<organism evidence="1 2">
    <name type="scientific">Mycena rosella</name>
    <name type="common">Pink bonnet</name>
    <name type="synonym">Agaricus rosellus</name>
    <dbReference type="NCBI Taxonomy" id="1033263"/>
    <lineage>
        <taxon>Eukaryota</taxon>
        <taxon>Fungi</taxon>
        <taxon>Dikarya</taxon>
        <taxon>Basidiomycota</taxon>
        <taxon>Agaricomycotina</taxon>
        <taxon>Agaricomycetes</taxon>
        <taxon>Agaricomycetidae</taxon>
        <taxon>Agaricales</taxon>
        <taxon>Marasmiineae</taxon>
        <taxon>Mycenaceae</taxon>
        <taxon>Mycena</taxon>
    </lineage>
</organism>
<dbReference type="EMBL" id="JARKIE010000017">
    <property type="protein sequence ID" value="KAJ7701398.1"/>
    <property type="molecule type" value="Genomic_DNA"/>
</dbReference>
<accession>A0AAD7DZ47</accession>
<sequence length="157" mass="18011">MESVLDQLRVQLLGEPLDEWTRLDTETEEIQDVLTQLRVKRQSLNNEIAPHNALTSLIRRVPKDILEEILFSCLLTERNTGINATREAPLLLGFICRYWRAVSRSTPSLWNSLHIPWLLFEAQALDSDVSRLIQSWLDRAGDCPIFMSLDLPPASDD</sequence>